<dbReference type="Proteomes" id="UP000076268">
    <property type="component" value="Unassembled WGS sequence"/>
</dbReference>
<dbReference type="Pfam" id="PF09581">
    <property type="entry name" value="Spore_III_AF"/>
    <property type="match status" value="1"/>
</dbReference>
<evidence type="ECO:0000313" key="2">
    <source>
        <dbReference type="EMBL" id="KYZ77526.1"/>
    </source>
</evidence>
<feature type="transmembrane region" description="Helical" evidence="1">
    <location>
        <begin position="6"/>
        <end position="25"/>
    </location>
</feature>
<evidence type="ECO:0008006" key="4">
    <source>
        <dbReference type="Google" id="ProtNLM"/>
    </source>
</evidence>
<feature type="transmembrane region" description="Helical" evidence="1">
    <location>
        <begin position="37"/>
        <end position="55"/>
    </location>
</feature>
<comment type="caution">
    <text evidence="2">The sequence shown here is derived from an EMBL/GenBank/DDBJ whole genome shotgun (WGS) entry which is preliminary data.</text>
</comment>
<protein>
    <recommendedName>
        <fullName evidence="4">Stage III sporulation protein AF</fullName>
    </recommendedName>
</protein>
<keyword evidence="1" id="KW-0812">Transmembrane</keyword>
<keyword evidence="1" id="KW-0472">Membrane</keyword>
<organism evidence="2 3">
    <name type="scientific">Anaerosporomusa subterranea</name>
    <dbReference type="NCBI Taxonomy" id="1794912"/>
    <lineage>
        <taxon>Bacteria</taxon>
        <taxon>Bacillati</taxon>
        <taxon>Bacillota</taxon>
        <taxon>Negativicutes</taxon>
        <taxon>Acetonemataceae</taxon>
        <taxon>Anaerosporomusa</taxon>
    </lineage>
</organism>
<dbReference type="AlphaFoldDB" id="A0A154BU65"/>
<keyword evidence="3" id="KW-1185">Reference proteome</keyword>
<evidence type="ECO:0000256" key="1">
    <source>
        <dbReference type="SAM" id="Phobius"/>
    </source>
</evidence>
<dbReference type="EMBL" id="LSGP01000013">
    <property type="protein sequence ID" value="KYZ77526.1"/>
    <property type="molecule type" value="Genomic_DNA"/>
</dbReference>
<dbReference type="STRING" id="1794912.AXX12_05315"/>
<name>A0A154BU65_ANASB</name>
<accession>A0A154BU65</accession>
<reference evidence="2 3" key="1">
    <citation type="submission" date="2016-02" db="EMBL/GenBank/DDBJ databases">
        <title>Anaerosporomusa subterraneum gen. nov., sp. nov., a spore-forming obligate anaerobe isolated from saprolite.</title>
        <authorList>
            <person name="Choi J.K."/>
            <person name="Shah M."/>
            <person name="Yee N."/>
        </authorList>
    </citation>
    <scope>NUCLEOTIDE SEQUENCE [LARGE SCALE GENOMIC DNA]</scope>
    <source>
        <strain evidence="2 3">RU4</strain>
    </source>
</reference>
<gene>
    <name evidence="2" type="ORF">AXX12_05315</name>
</gene>
<keyword evidence="1" id="KW-1133">Transmembrane helix</keyword>
<sequence length="193" mass="20886">MIDLVVSWVMGIVFATLFASFLELLLPSSSMQKFVRVIMGLLIMLAILNPVIGFLERAPSNSDVTALAPRLSGTAPVEEAAKAATGKRDQLIKDVYRRDLSKQMQSLVMGIEGVAQANVEVELSADQGGLTKISQVTVNVRPGATKKAVRKVVIGVAPSAPDLQQETVITIQRRLGELYQLQARQIIVKSMQG</sequence>
<proteinExistence type="predicted"/>
<dbReference type="InterPro" id="IPR014245">
    <property type="entry name" value="Spore_III_AF"/>
</dbReference>
<dbReference type="NCBIfam" id="TIGR02896">
    <property type="entry name" value="spore_III_AF"/>
    <property type="match status" value="1"/>
</dbReference>
<evidence type="ECO:0000313" key="3">
    <source>
        <dbReference type="Proteomes" id="UP000076268"/>
    </source>
</evidence>